<sequence>VGIETTALNLESKVAAHCANWPSNVGDSEYVTIVTGSRVFCVSVCPASIAMLTCSGIKGVPPDRQALGLSLRALALAPLPR</sequence>
<gene>
    <name evidence="1" type="primary">jg22913</name>
    <name evidence="1" type="ORF">PAEG_LOCUS2269</name>
</gene>
<accession>A0A8S4QIC0</accession>
<comment type="caution">
    <text evidence="1">The sequence shown here is derived from an EMBL/GenBank/DDBJ whole genome shotgun (WGS) entry which is preliminary data.</text>
</comment>
<proteinExistence type="predicted"/>
<feature type="non-terminal residue" evidence="1">
    <location>
        <position position="1"/>
    </location>
</feature>
<organism evidence="1 2">
    <name type="scientific">Pararge aegeria aegeria</name>
    <dbReference type="NCBI Taxonomy" id="348720"/>
    <lineage>
        <taxon>Eukaryota</taxon>
        <taxon>Metazoa</taxon>
        <taxon>Ecdysozoa</taxon>
        <taxon>Arthropoda</taxon>
        <taxon>Hexapoda</taxon>
        <taxon>Insecta</taxon>
        <taxon>Pterygota</taxon>
        <taxon>Neoptera</taxon>
        <taxon>Endopterygota</taxon>
        <taxon>Lepidoptera</taxon>
        <taxon>Glossata</taxon>
        <taxon>Ditrysia</taxon>
        <taxon>Papilionoidea</taxon>
        <taxon>Nymphalidae</taxon>
        <taxon>Satyrinae</taxon>
        <taxon>Satyrini</taxon>
        <taxon>Parargina</taxon>
        <taxon>Pararge</taxon>
    </lineage>
</organism>
<dbReference type="AlphaFoldDB" id="A0A8S4QIC0"/>
<evidence type="ECO:0000313" key="1">
    <source>
        <dbReference type="EMBL" id="CAH2210363.1"/>
    </source>
</evidence>
<evidence type="ECO:0000313" key="2">
    <source>
        <dbReference type="Proteomes" id="UP000838756"/>
    </source>
</evidence>
<dbReference type="EMBL" id="CAKXAJ010007352">
    <property type="protein sequence ID" value="CAH2210363.1"/>
    <property type="molecule type" value="Genomic_DNA"/>
</dbReference>
<protein>
    <submittedName>
        <fullName evidence="1">Jg22913 protein</fullName>
    </submittedName>
</protein>
<name>A0A8S4QIC0_9NEOP</name>
<dbReference type="Proteomes" id="UP000838756">
    <property type="component" value="Unassembled WGS sequence"/>
</dbReference>
<reference evidence="1" key="1">
    <citation type="submission" date="2022-03" db="EMBL/GenBank/DDBJ databases">
        <authorList>
            <person name="Lindestad O."/>
        </authorList>
    </citation>
    <scope>NUCLEOTIDE SEQUENCE</scope>
</reference>
<keyword evidence="2" id="KW-1185">Reference proteome</keyword>